<gene>
    <name evidence="1" type="ORF">WJX75_000832</name>
</gene>
<dbReference type="Proteomes" id="UP001491310">
    <property type="component" value="Unassembled WGS sequence"/>
</dbReference>
<evidence type="ECO:0000313" key="1">
    <source>
        <dbReference type="EMBL" id="KAK9908641.1"/>
    </source>
</evidence>
<organism evidence="1 2">
    <name type="scientific">Coccomyxa subellipsoidea</name>
    <dbReference type="NCBI Taxonomy" id="248742"/>
    <lineage>
        <taxon>Eukaryota</taxon>
        <taxon>Viridiplantae</taxon>
        <taxon>Chlorophyta</taxon>
        <taxon>core chlorophytes</taxon>
        <taxon>Trebouxiophyceae</taxon>
        <taxon>Trebouxiophyceae incertae sedis</taxon>
        <taxon>Coccomyxaceae</taxon>
        <taxon>Coccomyxa</taxon>
    </lineage>
</organism>
<proteinExistence type="predicted"/>
<comment type="caution">
    <text evidence="1">The sequence shown here is derived from an EMBL/GenBank/DDBJ whole genome shotgun (WGS) entry which is preliminary data.</text>
</comment>
<protein>
    <submittedName>
        <fullName evidence="1">Uncharacterized protein</fullName>
    </submittedName>
</protein>
<sequence length="77" mass="8412">MELLLDKLKLLNYEIDFALSRHIEEAKVDAEAEITGEEWSDGSSCCSSDDSAGLDCHLAPLEEGSMPTASRQVLVLD</sequence>
<keyword evidence="2" id="KW-1185">Reference proteome</keyword>
<accession>A0ABR2YNR4</accession>
<dbReference type="EMBL" id="JALJOT010000007">
    <property type="protein sequence ID" value="KAK9908641.1"/>
    <property type="molecule type" value="Genomic_DNA"/>
</dbReference>
<reference evidence="1 2" key="1">
    <citation type="journal article" date="2024" name="Nat. Commun.">
        <title>Phylogenomics reveals the evolutionary origins of lichenization in chlorophyte algae.</title>
        <authorList>
            <person name="Puginier C."/>
            <person name="Libourel C."/>
            <person name="Otte J."/>
            <person name="Skaloud P."/>
            <person name="Haon M."/>
            <person name="Grisel S."/>
            <person name="Petersen M."/>
            <person name="Berrin J.G."/>
            <person name="Delaux P.M."/>
            <person name="Dal Grande F."/>
            <person name="Keller J."/>
        </authorList>
    </citation>
    <scope>NUCLEOTIDE SEQUENCE [LARGE SCALE GENOMIC DNA]</scope>
    <source>
        <strain evidence="1 2">SAG 216-7</strain>
    </source>
</reference>
<evidence type="ECO:0000313" key="2">
    <source>
        <dbReference type="Proteomes" id="UP001491310"/>
    </source>
</evidence>
<name>A0ABR2YNR4_9CHLO</name>